<accession>A0A2N9AZ03</accession>
<protein>
    <recommendedName>
        <fullName evidence="2">histidine kinase</fullName>
        <ecNumber evidence="2">2.7.13.3</ecNumber>
    </recommendedName>
</protein>
<evidence type="ECO:0000256" key="5">
    <source>
        <dbReference type="ARBA" id="ARBA00022741"/>
    </source>
</evidence>
<dbReference type="GO" id="GO:0000155">
    <property type="term" value="F:phosphorelay sensor kinase activity"/>
    <property type="evidence" value="ECO:0007669"/>
    <property type="project" value="InterPro"/>
</dbReference>
<dbReference type="GO" id="GO:0005524">
    <property type="term" value="F:ATP binding"/>
    <property type="evidence" value="ECO:0007669"/>
    <property type="project" value="UniProtKB-KW"/>
</dbReference>
<dbReference type="AlphaFoldDB" id="A0A2N9AZ03"/>
<dbReference type="Proteomes" id="UP000233769">
    <property type="component" value="Chromosome tk0001"/>
</dbReference>
<evidence type="ECO:0000256" key="2">
    <source>
        <dbReference type="ARBA" id="ARBA00012438"/>
    </source>
</evidence>
<dbReference type="GO" id="GO:0046983">
    <property type="term" value="F:protein dimerization activity"/>
    <property type="evidence" value="ECO:0007669"/>
    <property type="project" value="InterPro"/>
</dbReference>
<dbReference type="InterPro" id="IPR011712">
    <property type="entry name" value="Sig_transdc_His_kin_sub3_dim/P"/>
</dbReference>
<proteinExistence type="predicted"/>
<keyword evidence="7" id="KW-0067">ATP-binding</keyword>
<evidence type="ECO:0000256" key="8">
    <source>
        <dbReference type="ARBA" id="ARBA00023012"/>
    </source>
</evidence>
<keyword evidence="6" id="KW-0418">Kinase</keyword>
<evidence type="ECO:0000256" key="3">
    <source>
        <dbReference type="ARBA" id="ARBA00022553"/>
    </source>
</evidence>
<dbReference type="CDD" id="cd16917">
    <property type="entry name" value="HATPase_UhpB-NarQ-NarX-like"/>
    <property type="match status" value="1"/>
</dbReference>
<keyword evidence="4" id="KW-0808">Transferase</keyword>
<dbReference type="Pfam" id="PF02518">
    <property type="entry name" value="HATPase_c"/>
    <property type="match status" value="1"/>
</dbReference>
<comment type="catalytic activity">
    <reaction evidence="1">
        <text>ATP + protein L-histidine = ADP + protein N-phospho-L-histidine.</text>
        <dbReference type="EC" id="2.7.13.3"/>
    </reaction>
</comment>
<evidence type="ECO:0000256" key="1">
    <source>
        <dbReference type="ARBA" id="ARBA00000085"/>
    </source>
</evidence>
<keyword evidence="8" id="KW-0902">Two-component regulatory system</keyword>
<feature type="domain" description="Signal transduction histidine kinase subgroup 3 dimerisation and phosphoacceptor" evidence="10">
    <location>
        <begin position="19"/>
        <end position="85"/>
    </location>
</feature>
<organism evidence="11 12">
    <name type="scientific">Methylorubrum extorquens</name>
    <name type="common">Methylobacterium dichloromethanicum</name>
    <name type="synonym">Methylobacterium extorquens</name>
    <dbReference type="NCBI Taxonomy" id="408"/>
    <lineage>
        <taxon>Bacteria</taxon>
        <taxon>Pseudomonadati</taxon>
        <taxon>Pseudomonadota</taxon>
        <taxon>Alphaproteobacteria</taxon>
        <taxon>Hyphomicrobiales</taxon>
        <taxon>Methylobacteriaceae</taxon>
        <taxon>Methylorubrum</taxon>
    </lineage>
</organism>
<reference evidence="12" key="1">
    <citation type="submission" date="2017-10" db="EMBL/GenBank/DDBJ databases">
        <authorList>
            <person name="Regsiter A."/>
            <person name="William W."/>
        </authorList>
    </citation>
    <scope>NUCLEOTIDE SEQUENCE [LARGE SCALE GENOMIC DNA]</scope>
</reference>
<feature type="domain" description="Histidine kinase/HSP90-like ATPase" evidence="9">
    <location>
        <begin position="128"/>
        <end position="220"/>
    </location>
</feature>
<dbReference type="InterPro" id="IPR036890">
    <property type="entry name" value="HATPase_C_sf"/>
</dbReference>
<evidence type="ECO:0000256" key="4">
    <source>
        <dbReference type="ARBA" id="ARBA00022679"/>
    </source>
</evidence>
<dbReference type="SUPFAM" id="SSF55874">
    <property type="entry name" value="ATPase domain of HSP90 chaperone/DNA topoisomerase II/histidine kinase"/>
    <property type="match status" value="1"/>
</dbReference>
<dbReference type="PANTHER" id="PTHR24421:SF10">
    <property type="entry name" value="NITRATE_NITRITE SENSOR PROTEIN NARQ"/>
    <property type="match status" value="1"/>
</dbReference>
<evidence type="ECO:0000256" key="7">
    <source>
        <dbReference type="ARBA" id="ARBA00022840"/>
    </source>
</evidence>
<evidence type="ECO:0000256" key="6">
    <source>
        <dbReference type="ARBA" id="ARBA00022777"/>
    </source>
</evidence>
<evidence type="ECO:0000259" key="9">
    <source>
        <dbReference type="Pfam" id="PF02518"/>
    </source>
</evidence>
<keyword evidence="5" id="KW-0547">Nucleotide-binding</keyword>
<evidence type="ECO:0000259" key="10">
    <source>
        <dbReference type="Pfam" id="PF07730"/>
    </source>
</evidence>
<evidence type="ECO:0000313" key="12">
    <source>
        <dbReference type="Proteomes" id="UP000233769"/>
    </source>
</evidence>
<dbReference type="EC" id="2.7.13.3" evidence="2"/>
<sequence>MEGGLRRFTEDVLRREDAERRRIARELHDTTGQNLIAAGFELGAVERGLIDPSPQVSTALSHARSLVDASVSELRTLAYVLHPALLDEAGLGVALPTLAEGFEKRTGVRVAITVAEELAARRWLPEIEIALYRVAQEALTNVQRHSATKAARVALQPCAPGHMELVVEDGADGRPGDTLAPPVVEGAGIRGMRDRIDALGGSLVVTPRDGGFRITATVPTGAGPP</sequence>
<dbReference type="GO" id="GO:0016020">
    <property type="term" value="C:membrane"/>
    <property type="evidence" value="ECO:0007669"/>
    <property type="project" value="InterPro"/>
</dbReference>
<evidence type="ECO:0000313" key="11">
    <source>
        <dbReference type="EMBL" id="SOR32557.1"/>
    </source>
</evidence>
<keyword evidence="3" id="KW-0597">Phosphoprotein</keyword>
<dbReference type="InterPro" id="IPR050482">
    <property type="entry name" value="Sensor_HK_TwoCompSys"/>
</dbReference>
<dbReference type="Gene3D" id="1.20.5.1930">
    <property type="match status" value="1"/>
</dbReference>
<dbReference type="InterPro" id="IPR003594">
    <property type="entry name" value="HATPase_dom"/>
</dbReference>
<dbReference type="Gene3D" id="3.30.565.10">
    <property type="entry name" value="Histidine kinase-like ATPase, C-terminal domain"/>
    <property type="match status" value="1"/>
</dbReference>
<dbReference type="EMBL" id="LT962688">
    <property type="protein sequence ID" value="SOR32557.1"/>
    <property type="molecule type" value="Genomic_DNA"/>
</dbReference>
<gene>
    <name evidence="11" type="ORF">TK0001_5998</name>
</gene>
<name>A0A2N9AZ03_METEX</name>
<dbReference type="PANTHER" id="PTHR24421">
    <property type="entry name" value="NITRATE/NITRITE SENSOR PROTEIN NARX-RELATED"/>
    <property type="match status" value="1"/>
</dbReference>
<dbReference type="Pfam" id="PF07730">
    <property type="entry name" value="HisKA_3"/>
    <property type="match status" value="1"/>
</dbReference>